<keyword evidence="2" id="KW-1185">Reference proteome</keyword>
<dbReference type="AlphaFoldDB" id="A0A5C6A606"/>
<evidence type="ECO:0000313" key="2">
    <source>
        <dbReference type="Proteomes" id="UP000317421"/>
    </source>
</evidence>
<organism evidence="1 2">
    <name type="scientific">Botrimarina colliarenosi</name>
    <dbReference type="NCBI Taxonomy" id="2528001"/>
    <lineage>
        <taxon>Bacteria</taxon>
        <taxon>Pseudomonadati</taxon>
        <taxon>Planctomycetota</taxon>
        <taxon>Planctomycetia</taxon>
        <taxon>Pirellulales</taxon>
        <taxon>Lacipirellulaceae</taxon>
        <taxon>Botrimarina</taxon>
    </lineage>
</organism>
<sequence>MSVRRLMIGLGIGLVAVATHVAAFVTGSYYTFRQVAAADGAHGRFVGTPKTEWIDGRDMRLTEDFVYIDPMERAWLAPQGSVINGASIPRALWTIVGGPFEGKYRNASIVHDVACEKMDQPYHAVHRMFYDACLAGGVEENEAGRLYYAVAMFGPRWVFETMTVFEANSSGDDTPPEPKVIQVAKELVVNPPTPGELEKMEALFRSDPPTPEEIERLAKVNAESP</sequence>
<dbReference type="EMBL" id="SJPR01000005">
    <property type="protein sequence ID" value="TWT95402.1"/>
    <property type="molecule type" value="Genomic_DNA"/>
</dbReference>
<dbReference type="RefSeq" id="WP_197526662.1">
    <property type="nucleotide sequence ID" value="NZ_SJPR01000005.1"/>
</dbReference>
<dbReference type="Proteomes" id="UP000317421">
    <property type="component" value="Unassembled WGS sequence"/>
</dbReference>
<comment type="caution">
    <text evidence="1">The sequence shown here is derived from an EMBL/GenBank/DDBJ whole genome shotgun (WGS) entry which is preliminary data.</text>
</comment>
<reference evidence="1 2" key="1">
    <citation type="submission" date="2019-02" db="EMBL/GenBank/DDBJ databases">
        <title>Deep-cultivation of Planctomycetes and their phenomic and genomic characterization uncovers novel biology.</title>
        <authorList>
            <person name="Wiegand S."/>
            <person name="Jogler M."/>
            <person name="Boedeker C."/>
            <person name="Pinto D."/>
            <person name="Vollmers J."/>
            <person name="Rivas-Marin E."/>
            <person name="Kohn T."/>
            <person name="Peeters S.H."/>
            <person name="Heuer A."/>
            <person name="Rast P."/>
            <person name="Oberbeckmann S."/>
            <person name="Bunk B."/>
            <person name="Jeske O."/>
            <person name="Meyerdierks A."/>
            <person name="Storesund J.E."/>
            <person name="Kallscheuer N."/>
            <person name="Luecker S."/>
            <person name="Lage O.M."/>
            <person name="Pohl T."/>
            <person name="Merkel B.J."/>
            <person name="Hornburger P."/>
            <person name="Mueller R.-W."/>
            <person name="Bruemmer F."/>
            <person name="Labrenz M."/>
            <person name="Spormann A.M."/>
            <person name="Op Den Camp H."/>
            <person name="Overmann J."/>
            <person name="Amann R."/>
            <person name="Jetten M.S.M."/>
            <person name="Mascher T."/>
            <person name="Medema M.H."/>
            <person name="Devos D.P."/>
            <person name="Kaster A.-K."/>
            <person name="Ovreas L."/>
            <person name="Rohde M."/>
            <person name="Galperin M.Y."/>
            <person name="Jogler C."/>
        </authorList>
    </citation>
    <scope>NUCLEOTIDE SEQUENCE [LARGE SCALE GENOMIC DNA]</scope>
    <source>
        <strain evidence="1 2">Pla108</strain>
    </source>
</reference>
<dbReference type="Pfam" id="PF07087">
    <property type="entry name" value="DUF1353"/>
    <property type="match status" value="1"/>
</dbReference>
<dbReference type="InterPro" id="IPR010767">
    <property type="entry name" value="Phage_CGC-2007_Cje0229"/>
</dbReference>
<evidence type="ECO:0008006" key="3">
    <source>
        <dbReference type="Google" id="ProtNLM"/>
    </source>
</evidence>
<protein>
    <recommendedName>
        <fullName evidence="3">DUF1353 domain-containing protein</fullName>
    </recommendedName>
</protein>
<accession>A0A5C6A606</accession>
<evidence type="ECO:0000313" key="1">
    <source>
        <dbReference type="EMBL" id="TWT95402.1"/>
    </source>
</evidence>
<proteinExistence type="predicted"/>
<name>A0A5C6A606_9BACT</name>
<gene>
    <name evidence="1" type="ORF">Pla108_35500</name>
</gene>